<name>A0A1A8T9Q0_9GAMM</name>
<evidence type="ECO:0000313" key="1">
    <source>
        <dbReference type="EMBL" id="SBS29206.1"/>
    </source>
</evidence>
<sequence>MSDFTEAQKKAFLSLSKRYDSQVFEIASKGGDTQIEVSSKEEARLLDKFASNICDWVFKDFSDIDGDDEDINADAEMVTYMVSDILSESGFDIDMK</sequence>
<organism evidence="1 2">
    <name type="scientific">Marinomonas spartinae</name>
    <dbReference type="NCBI Taxonomy" id="1792290"/>
    <lineage>
        <taxon>Bacteria</taxon>
        <taxon>Pseudomonadati</taxon>
        <taxon>Pseudomonadota</taxon>
        <taxon>Gammaproteobacteria</taxon>
        <taxon>Oceanospirillales</taxon>
        <taxon>Oceanospirillaceae</taxon>
        <taxon>Marinomonas</taxon>
    </lineage>
</organism>
<dbReference type="STRING" id="1792290.MSP8886_01475"/>
<proteinExistence type="predicted"/>
<reference evidence="1 2" key="1">
    <citation type="submission" date="2016-06" db="EMBL/GenBank/DDBJ databases">
        <authorList>
            <person name="Kjaerup R.B."/>
            <person name="Dalgaard T.S."/>
            <person name="Juul-Madsen H.R."/>
        </authorList>
    </citation>
    <scope>NUCLEOTIDE SEQUENCE [LARGE SCALE GENOMIC DNA]</scope>
    <source>
        <strain evidence="1 2">CECT 8886</strain>
    </source>
</reference>
<protein>
    <submittedName>
        <fullName evidence="1">Uncharacterized protein</fullName>
    </submittedName>
</protein>
<dbReference type="AlphaFoldDB" id="A0A1A8T9Q0"/>
<keyword evidence="2" id="KW-1185">Reference proteome</keyword>
<dbReference type="Proteomes" id="UP000092544">
    <property type="component" value="Unassembled WGS sequence"/>
</dbReference>
<evidence type="ECO:0000313" key="2">
    <source>
        <dbReference type="Proteomes" id="UP000092544"/>
    </source>
</evidence>
<dbReference type="RefSeq" id="WP_067014193.1">
    <property type="nucleotide sequence ID" value="NZ_FLOB01000002.1"/>
</dbReference>
<accession>A0A1A8T9Q0</accession>
<gene>
    <name evidence="1" type="ORF">MSP8886_01475</name>
</gene>
<dbReference type="EMBL" id="FLOB01000002">
    <property type="protein sequence ID" value="SBS29206.1"/>
    <property type="molecule type" value="Genomic_DNA"/>
</dbReference>